<dbReference type="PANTHER" id="PTHR47927:SF2">
    <property type="entry name" value="PHOSPHOGLYCERATE MUTASE FAMILY PROTEIN"/>
    <property type="match status" value="1"/>
</dbReference>
<dbReference type="EMBL" id="LSRX01000812">
    <property type="protein sequence ID" value="OLP88473.1"/>
    <property type="molecule type" value="Genomic_DNA"/>
</dbReference>
<feature type="binding site" evidence="2">
    <location>
        <position position="439"/>
    </location>
    <ligand>
        <name>substrate</name>
    </ligand>
</feature>
<organism evidence="4 5">
    <name type="scientific">Symbiodinium microadriaticum</name>
    <name type="common">Dinoflagellate</name>
    <name type="synonym">Zooxanthella microadriatica</name>
    <dbReference type="NCBI Taxonomy" id="2951"/>
    <lineage>
        <taxon>Eukaryota</taxon>
        <taxon>Sar</taxon>
        <taxon>Alveolata</taxon>
        <taxon>Dinophyceae</taxon>
        <taxon>Suessiales</taxon>
        <taxon>Symbiodiniaceae</taxon>
        <taxon>Symbiodinium</taxon>
    </lineage>
</organism>
<gene>
    <name evidence="4" type="primary">gpmB</name>
    <name evidence="4" type="ORF">AK812_SmicGene30177</name>
</gene>
<keyword evidence="3" id="KW-0812">Transmembrane</keyword>
<comment type="caution">
    <text evidence="4">The sequence shown here is derived from an EMBL/GenBank/DDBJ whole genome shotgun (WGS) entry which is preliminary data.</text>
</comment>
<dbReference type="SUPFAM" id="SSF53254">
    <property type="entry name" value="Phosphoglycerate mutase-like"/>
    <property type="match status" value="1"/>
</dbReference>
<dbReference type="SMART" id="SM00855">
    <property type="entry name" value="PGAM"/>
    <property type="match status" value="1"/>
</dbReference>
<feature type="transmembrane region" description="Helical" evidence="3">
    <location>
        <begin position="1150"/>
        <end position="1170"/>
    </location>
</feature>
<dbReference type="InterPro" id="IPR029033">
    <property type="entry name" value="His_PPase_superfam"/>
</dbReference>
<reference evidence="4 5" key="1">
    <citation type="submission" date="2016-02" db="EMBL/GenBank/DDBJ databases">
        <title>Genome analysis of coral dinoflagellate symbionts highlights evolutionary adaptations to a symbiotic lifestyle.</title>
        <authorList>
            <person name="Aranda M."/>
            <person name="Li Y."/>
            <person name="Liew Y.J."/>
            <person name="Baumgarten S."/>
            <person name="Simakov O."/>
            <person name="Wilson M."/>
            <person name="Piel J."/>
            <person name="Ashoor H."/>
            <person name="Bougouffa S."/>
            <person name="Bajic V.B."/>
            <person name="Ryu T."/>
            <person name="Ravasi T."/>
            <person name="Bayer T."/>
            <person name="Micklem G."/>
            <person name="Kim H."/>
            <person name="Bhak J."/>
            <person name="Lajeunesse T.C."/>
            <person name="Voolstra C.R."/>
        </authorList>
    </citation>
    <scope>NUCLEOTIDE SEQUENCE [LARGE SCALE GENOMIC DNA]</scope>
    <source>
        <strain evidence="4 5">CCMP2467</strain>
    </source>
</reference>
<feature type="transmembrane region" description="Helical" evidence="3">
    <location>
        <begin position="262"/>
        <end position="285"/>
    </location>
</feature>
<dbReference type="Gene3D" id="3.40.50.1240">
    <property type="entry name" value="Phosphoglycerate mutase-like"/>
    <property type="match status" value="1"/>
</dbReference>
<evidence type="ECO:0000256" key="3">
    <source>
        <dbReference type="SAM" id="Phobius"/>
    </source>
</evidence>
<sequence length="1323" mass="147658">MAVRVILADGKATSKADEATTVEADVVAKTSSGGQEVSSAAKVLDEIFQELAGDCGVVAVRSGHTWKNTSQPTLQTSQCNKRLSTSCTLSFRQMQCPDECPFLAPDPFFPCMFSCRARGRCSESNLNTPFPDEKYLLCSACSVAGCKVCSDAGTCDKCHDGFAELDGGCILASTVGLNTAMEVVLYVLIGLIVLLVLMAFGYCLAGSRSPNAEHNQRSIDAGRRHRHLSKVNRWDLFGKTPRTKYPLAVSNSENIMGMGIGLFYNGIRFMVVVGVLTTLSSYIVADSGGLHEIMQSPEFTRLDMLLQALMTTKMKNNIIPAVVLSPMTSCSTTTPEGIQEKLQSVAASRLMAAEVKRSAWDAQKRKKELEARPRRRRTVRFYFIRHAQSLANQNADLVGGRDVMTPLTENGETQAKLLGQRLQREGIACDRIFASHAVRARRTAELASAELGFTGNIEEEPRVVEFCQGDLEKKPRADVYAEGGPVKRGIRRDGNLFYRPPGWSAEGVRGESAWDTEVRYSQFIDELLDAAGEEDPGHQELVVAIFTHGMSLKSFVRGAISAAPSFSVTAQIDNTSITEMRYAPQKMDELGGWSLVRFNDTSHLRADRVQRAFKANFPGSPRDRALAFGVLYVGLLASSLYFVAAQKRFAKRFDEESTSMSDFCVLLKGLPTDLTDEVALKKWAEAQLAQSRINFEVQGVSIGYDFGGDEALKWEVYDMLDRFCSATEIELMLKGKTADAQEMAFAKESLGNLKDDVAKDRSKAQEWFDGEKKLKGTGQAFLVMTKSTGKDAIMKAYEAKESLFTYQQKQIQVAEVNSEPPDICWENLGIADEAIASNEWKAVGQVLQMFIFINVLTMGFNLYVVMPYLAAGSNASGPLMTVNGIIMGIINGQLGGKVWNSAWGVGYHRKDRADVWLFNVNFAITLCNTFISLFMTIYAVIATDPEVAAEGVGMFFKELSTTTVGLESTVGHTLFMMLIPGQLFVNPLMGYLQGNIVPFLQANLVAKIIYVWKCLPEKLLFLLKALLPWSPDNVDKYERRNAENGMVAGQIGLPWDYSNLILNPLSVFFTFFFVSTNSSTESAYLVAWAVFFFMYSRFMHLRVQSVAFHSTHKLDRSVWMVWGCVPLALIGTCAMTWVFRAGLVLRGAPLWQKVLLMLVTYALSCLVWVLSLRALYPLLKEDSPDVIEGDFKDCKREWIFSWFNCNPVFTLKCLYYLPKFLQDAELGKVKEKLLKKKDIWGHPIACGDDEDVVRYFKPGKEFLHFSPEKQKSIREGDFQDWLEFETYLAHINRLAEQVRQNKVNSGDFYEKLEDFLPNFDDAF</sequence>
<feature type="transmembrane region" description="Helical" evidence="3">
    <location>
        <begin position="1082"/>
        <end position="1098"/>
    </location>
</feature>
<feature type="transmembrane region" description="Helical" evidence="3">
    <location>
        <begin position="1060"/>
        <end position="1076"/>
    </location>
</feature>
<evidence type="ECO:0000256" key="1">
    <source>
        <dbReference type="PIRSR" id="PIRSR613078-1"/>
    </source>
</evidence>
<dbReference type="CDD" id="cd07067">
    <property type="entry name" value="HP_PGM_like"/>
    <property type="match status" value="1"/>
</dbReference>
<feature type="active site" description="Proton donor/acceptor" evidence="1">
    <location>
        <position position="465"/>
    </location>
</feature>
<accession>A0A1Q9CZY4</accession>
<dbReference type="PANTHER" id="PTHR47927">
    <property type="entry name" value="PUTATIVE-RELATED"/>
    <property type="match status" value="1"/>
</dbReference>
<dbReference type="OMA" id="NICLECM"/>
<feature type="transmembrane region" description="Helical" evidence="3">
    <location>
        <begin position="1119"/>
        <end position="1138"/>
    </location>
</feature>
<evidence type="ECO:0000313" key="4">
    <source>
        <dbReference type="EMBL" id="OLP88473.1"/>
    </source>
</evidence>
<feature type="transmembrane region" description="Helical" evidence="3">
    <location>
        <begin position="183"/>
        <end position="205"/>
    </location>
</feature>
<feature type="active site" description="Tele-phosphohistidine intermediate" evidence="1">
    <location>
        <position position="386"/>
    </location>
</feature>
<keyword evidence="3" id="KW-1133">Transmembrane helix</keyword>
<name>A0A1Q9CZY4_SYMMI</name>
<keyword evidence="3" id="KW-0472">Membrane</keyword>
<dbReference type="Pfam" id="PF00300">
    <property type="entry name" value="His_Phos_1"/>
    <property type="match status" value="1"/>
</dbReference>
<dbReference type="OrthoDB" id="417108at2759"/>
<dbReference type="InterPro" id="IPR013078">
    <property type="entry name" value="His_Pase_superF_clade-1"/>
</dbReference>
<feature type="transmembrane region" description="Helical" evidence="3">
    <location>
        <begin position="849"/>
        <end position="869"/>
    </location>
</feature>
<dbReference type="Proteomes" id="UP000186817">
    <property type="component" value="Unassembled WGS sequence"/>
</dbReference>
<feature type="transmembrane region" description="Helical" evidence="3">
    <location>
        <begin position="625"/>
        <end position="644"/>
    </location>
</feature>
<protein>
    <submittedName>
        <fullName evidence="4">Putative phosphoglycerate mutase GpmB</fullName>
    </submittedName>
</protein>
<feature type="binding site" evidence="2">
    <location>
        <begin position="385"/>
        <end position="392"/>
    </location>
    <ligand>
        <name>substrate</name>
    </ligand>
</feature>
<proteinExistence type="predicted"/>
<feature type="transmembrane region" description="Helical" evidence="3">
    <location>
        <begin position="915"/>
        <end position="941"/>
    </location>
</feature>
<evidence type="ECO:0000313" key="5">
    <source>
        <dbReference type="Proteomes" id="UP000186817"/>
    </source>
</evidence>
<keyword evidence="5" id="KW-1185">Reference proteome</keyword>
<evidence type="ECO:0000256" key="2">
    <source>
        <dbReference type="PIRSR" id="PIRSR613078-2"/>
    </source>
</evidence>